<evidence type="ECO:0000313" key="4">
    <source>
        <dbReference type="Proteomes" id="UP000815677"/>
    </source>
</evidence>
<reference evidence="3" key="1">
    <citation type="submission" date="2014-09" db="EMBL/GenBank/DDBJ databases">
        <title>Genome sequence of the luminous mushroom Mycena chlorophos for searching fungal bioluminescence genes.</title>
        <authorList>
            <person name="Tanaka Y."/>
            <person name="Kasuga D."/>
            <person name="Oba Y."/>
            <person name="Hase S."/>
            <person name="Sato K."/>
            <person name="Oba Y."/>
            <person name="Sakakibara Y."/>
        </authorList>
    </citation>
    <scope>NUCLEOTIDE SEQUENCE</scope>
</reference>
<evidence type="ECO:0000313" key="3">
    <source>
        <dbReference type="EMBL" id="GAT57485.1"/>
    </source>
</evidence>
<accession>A0ABQ0M2B3</accession>
<evidence type="ECO:0000256" key="2">
    <source>
        <dbReference type="SAM" id="Phobius"/>
    </source>
</evidence>
<name>A0ABQ0M2B3_MYCCL</name>
<organism evidence="3 4">
    <name type="scientific">Mycena chlorophos</name>
    <name type="common">Agaric fungus</name>
    <name type="synonym">Agaricus chlorophos</name>
    <dbReference type="NCBI Taxonomy" id="658473"/>
    <lineage>
        <taxon>Eukaryota</taxon>
        <taxon>Fungi</taxon>
        <taxon>Dikarya</taxon>
        <taxon>Basidiomycota</taxon>
        <taxon>Agaricomycotina</taxon>
        <taxon>Agaricomycetes</taxon>
        <taxon>Agaricomycetidae</taxon>
        <taxon>Agaricales</taxon>
        <taxon>Marasmiineae</taxon>
        <taxon>Mycenaceae</taxon>
        <taxon>Mycena</taxon>
    </lineage>
</organism>
<keyword evidence="2" id="KW-0472">Membrane</keyword>
<dbReference type="EMBL" id="DF849466">
    <property type="protein sequence ID" value="GAT57485.1"/>
    <property type="molecule type" value="Genomic_DNA"/>
</dbReference>
<feature type="transmembrane region" description="Helical" evidence="2">
    <location>
        <begin position="136"/>
        <end position="154"/>
    </location>
</feature>
<keyword evidence="4" id="KW-1185">Reference proteome</keyword>
<keyword evidence="2" id="KW-1133">Transmembrane helix</keyword>
<proteinExistence type="predicted"/>
<dbReference type="Proteomes" id="UP000815677">
    <property type="component" value="Unassembled WGS sequence"/>
</dbReference>
<keyword evidence="2" id="KW-0812">Transmembrane</keyword>
<gene>
    <name evidence="3" type="ORF">MCHLO_14010</name>
</gene>
<evidence type="ECO:0000256" key="1">
    <source>
        <dbReference type="SAM" id="MobiDB-lite"/>
    </source>
</evidence>
<protein>
    <submittedName>
        <fullName evidence="3">Uncharacterized protein</fullName>
    </submittedName>
</protein>
<feature type="region of interest" description="Disordered" evidence="1">
    <location>
        <begin position="158"/>
        <end position="185"/>
    </location>
</feature>
<feature type="transmembrane region" description="Helical" evidence="2">
    <location>
        <begin position="81"/>
        <end position="99"/>
    </location>
</feature>
<sequence>MPRAFFAVFQPAAPGIANLEKPDAAHWHGHDLQLPGWNMKSLPDLEALPTRTFVPYTGTGVEHRPSAHSEPRHRRRRRLEYALFTSLSLLYCVFVLQWMSTVGVGATGEDPRAAPAPPIRVADASLVTVQGLETSMMLELVGIGGFIGTALFVLRHRDKRDSEEHDPESALTGRLEQSEGGKSGS</sequence>